<evidence type="ECO:0000313" key="3">
    <source>
        <dbReference type="EMBL" id="SLN24007.1"/>
    </source>
</evidence>
<organism evidence="3 4">
    <name type="scientific">Pseudooceanicola marinus</name>
    <dbReference type="NCBI Taxonomy" id="396013"/>
    <lineage>
        <taxon>Bacteria</taxon>
        <taxon>Pseudomonadati</taxon>
        <taxon>Pseudomonadota</taxon>
        <taxon>Alphaproteobacteria</taxon>
        <taxon>Rhodobacterales</taxon>
        <taxon>Paracoccaceae</taxon>
        <taxon>Pseudooceanicola</taxon>
    </lineage>
</organism>
<keyword evidence="4" id="KW-1185">Reference proteome</keyword>
<dbReference type="Proteomes" id="UP000193963">
    <property type="component" value="Unassembled WGS sequence"/>
</dbReference>
<feature type="region of interest" description="Disordered" evidence="1">
    <location>
        <begin position="1"/>
        <end position="24"/>
    </location>
</feature>
<reference evidence="3 4" key="1">
    <citation type="submission" date="2017-03" db="EMBL/GenBank/DDBJ databases">
        <authorList>
            <person name="Afonso C.L."/>
            <person name="Miller P.J."/>
            <person name="Scott M.A."/>
            <person name="Spackman E."/>
            <person name="Goraichik I."/>
            <person name="Dimitrov K.M."/>
            <person name="Suarez D.L."/>
            <person name="Swayne D.E."/>
        </authorList>
    </citation>
    <scope>NUCLEOTIDE SEQUENCE [LARGE SCALE GENOMIC DNA]</scope>
    <source>
        <strain evidence="3 4">CECT 7751</strain>
    </source>
</reference>
<evidence type="ECO:0000313" key="4">
    <source>
        <dbReference type="Proteomes" id="UP000193963"/>
    </source>
</evidence>
<dbReference type="EMBL" id="FWFN01000002">
    <property type="protein sequence ID" value="SLN24007.1"/>
    <property type="molecule type" value="Genomic_DNA"/>
</dbReference>
<gene>
    <name evidence="3" type="ORF">PSM7751_00792</name>
</gene>
<dbReference type="AlphaFoldDB" id="A0A1X6YLF0"/>
<protein>
    <recommendedName>
        <fullName evidence="2">DUF6456 domain-containing protein</fullName>
    </recommendedName>
</protein>
<dbReference type="Pfam" id="PF20057">
    <property type="entry name" value="DUF6456"/>
    <property type="match status" value="1"/>
</dbReference>
<accession>A0A1X6YLF0</accession>
<feature type="domain" description="DUF6456" evidence="2">
    <location>
        <begin position="238"/>
        <end position="372"/>
    </location>
</feature>
<name>A0A1X6YLF0_9RHOB</name>
<proteinExistence type="predicted"/>
<evidence type="ECO:0000256" key="1">
    <source>
        <dbReference type="SAM" id="MobiDB-lite"/>
    </source>
</evidence>
<dbReference type="InterPro" id="IPR045599">
    <property type="entry name" value="DUF6456"/>
</dbReference>
<sequence>MPPDAPTAYETDMSSNQPCEGSAPGRLPRWLPDAARHYLVHTERGVPIRQLAREAGCAPSTILRQIRRLETLRDDPLVDCALARLGGPGGGALPGQTKGRSMMTAAAQDDVQTSITEPTLRREAFPVLRQLARNGTVLAVAQDMQKAVVVRDRIDGTPERLDVIPRELAEAMALKDWITCKSPGRISRYAITSSGRSTLNALIAKEENTARGFAEGVAPFEMRSAAQAAEEIDRPRGRLCVSDSPLAALARRRNRDGTPFLRPELVRADERLREDFELAQMGPSVTQDWDRFLTAGTASAQGGRGPSRGPEAARARVAQALQDLGPGLADVALRCCCHLEGLETAERKMGWSARSGKIVLRIALDRLNRHYGAQPRESRLIG</sequence>
<evidence type="ECO:0000259" key="2">
    <source>
        <dbReference type="Pfam" id="PF20057"/>
    </source>
</evidence>